<dbReference type="PaxDb" id="2903-EOD19324"/>
<dbReference type="InterPro" id="IPR044861">
    <property type="entry name" value="IPNS-like_FE2OG_OXY"/>
</dbReference>
<dbReference type="eggNOG" id="KOG0143">
    <property type="taxonomic scope" value="Eukaryota"/>
</dbReference>
<dbReference type="RefSeq" id="XP_005771753.1">
    <property type="nucleotide sequence ID" value="XM_005771696.1"/>
</dbReference>
<sequence>MKSAKARLAAQQAAIAAGRTAGRATTDARSAPATDPGPPRHAPHQAGEAAVATPAARATAARLSRGDGAAAGSAVELGSDVSAEAASTQLQASEVAARERQAERERQATESAVAVAVASAAAEQLADASGAETVEAASDLPPSRQDVALAGGGGSGKALAAASAVVMQRAWRGYRVRLVVWRELIASGTQKKVTRRGGFLGISKGKEKERGLLLHDDCLAYTQKGKKSRRIPLAHIAAVETLNEPHRWALRMRVGDDYEFSASSPLCRAAWVGCVRSNMREHSWRRCGTTLSSLPPHVAALADAPSSARSEVSSLPSLPSSISDSSWGGAGTPRSEAEGLPSPPREEKQKKVVLLPRAEAGVDTATAVGPQAAAEAIFGDVALAIQAPMHVGTNNFGFRGGVPITNLDVRPPHVDTIANVFGVDEAPDYFLLCSRVTSSDGGGASYLTDIPAAIQRMPEPHRTRLPSLEIVQTIKLIAGFDELATNRSNATQGQSTAAGQALSAASVLHRVERMVLPNTRDAHHACFRYSSWADSLLSDDGAAADDENAPIRPTPSSADPRLDMQTVAAYLRAVNAETDEAARFLLQPGDCAVIDNYRAAHGREPYGDLGRALWQVWVWSNASLAVPDNPGPSRRWVRHPRVPTPQNDADGPDGSAQQAKASPASPASPEASPLEVCQAEERTDAPTARGRGALVPPTVDLSPFMADEGVVLDGADPTAAQMDAAKAIHESYTSHGFLHVLNFGLDESLLRRAFDVSSRLFAMPTEVKMTSLARISPASNVGYAPLALEKANHSRPPDLREMFNVRNPREHTNRFDGTPEGTEAVALELWRVLERAARRFSLALALALGLERDYFTRSMDKMDLCACRFNHYPPIPNGEPSRPREPGPLRIGEHTDFAAFTFLLLEPSHGALGLQVRPGSVASDVGPYGDGWVDVVVPPSPPASVGAIVNAGQQLPYWTNDLWKATSHRVVAADAEAARADRYSIACFYDADKAAPVNVDPRFVPEGEQPHYPPTTGLEYLLRKLARAQGATAELGGRREVYDHDIAVRRDPASRPPKEA</sequence>
<feature type="compositionally biased region" description="Low complexity" evidence="2">
    <location>
        <begin position="1"/>
        <end position="31"/>
    </location>
</feature>
<dbReference type="CDD" id="cd00821">
    <property type="entry name" value="PH"/>
    <property type="match status" value="1"/>
</dbReference>
<dbReference type="Pfam" id="PF02668">
    <property type="entry name" value="TauD"/>
    <property type="match status" value="1"/>
</dbReference>
<evidence type="ECO:0008006" key="7">
    <source>
        <dbReference type="Google" id="ProtNLM"/>
    </source>
</evidence>
<dbReference type="AlphaFoldDB" id="A0A0D3J739"/>
<feature type="compositionally biased region" description="Low complexity" evidence="2">
    <location>
        <begin position="46"/>
        <end position="61"/>
    </location>
</feature>
<name>A0A0D3J739_EMIH1</name>
<dbReference type="InterPro" id="IPR027443">
    <property type="entry name" value="IPNS-like_sf"/>
</dbReference>
<organism evidence="5 6">
    <name type="scientific">Emiliania huxleyi (strain CCMP1516)</name>
    <dbReference type="NCBI Taxonomy" id="280463"/>
    <lineage>
        <taxon>Eukaryota</taxon>
        <taxon>Haptista</taxon>
        <taxon>Haptophyta</taxon>
        <taxon>Prymnesiophyceae</taxon>
        <taxon>Isochrysidales</taxon>
        <taxon>Noelaerhabdaceae</taxon>
        <taxon>Emiliania</taxon>
    </lineage>
</organism>
<protein>
    <recommendedName>
        <fullName evidence="7">Fe2OG dioxygenase domain-containing protein</fullName>
    </recommendedName>
</protein>
<dbReference type="KEGG" id="ehx:EMIHUDRAFT_470090"/>
<dbReference type="Proteomes" id="UP000013827">
    <property type="component" value="Unassembled WGS sequence"/>
</dbReference>
<evidence type="ECO:0000313" key="5">
    <source>
        <dbReference type="EnsemblProtists" id="EOD19324"/>
    </source>
</evidence>
<dbReference type="InterPro" id="IPR011993">
    <property type="entry name" value="PH-like_dom_sf"/>
</dbReference>
<dbReference type="Pfam" id="PF14226">
    <property type="entry name" value="DIOX_N"/>
    <property type="match status" value="1"/>
</dbReference>
<keyword evidence="1" id="KW-0560">Oxidoreductase</keyword>
<reference evidence="5" key="2">
    <citation type="submission" date="2024-10" db="UniProtKB">
        <authorList>
            <consortium name="EnsemblProtists"/>
        </authorList>
    </citation>
    <scope>IDENTIFICATION</scope>
</reference>
<dbReference type="InterPro" id="IPR005123">
    <property type="entry name" value="Oxoglu/Fe-dep_dioxygenase_dom"/>
</dbReference>
<accession>A0A0D3J739</accession>
<feature type="region of interest" description="Disordered" evidence="2">
    <location>
        <begin position="1"/>
        <end position="71"/>
    </location>
</feature>
<evidence type="ECO:0000256" key="1">
    <source>
        <dbReference type="ARBA" id="ARBA00023002"/>
    </source>
</evidence>
<dbReference type="Pfam" id="PF03171">
    <property type="entry name" value="2OG-FeII_Oxy"/>
    <property type="match status" value="1"/>
</dbReference>
<dbReference type="Gene3D" id="2.30.29.30">
    <property type="entry name" value="Pleckstrin-homology domain (PH domain)/Phosphotyrosine-binding domain (PTB)"/>
    <property type="match status" value="1"/>
</dbReference>
<evidence type="ECO:0000256" key="2">
    <source>
        <dbReference type="SAM" id="MobiDB-lite"/>
    </source>
</evidence>
<dbReference type="InterPro" id="IPR026992">
    <property type="entry name" value="DIOX_N"/>
</dbReference>
<dbReference type="EnsemblProtists" id="EOD19324">
    <property type="protein sequence ID" value="EOD19324"/>
    <property type="gene ID" value="EMIHUDRAFT_470090"/>
</dbReference>
<dbReference type="SMART" id="SM00233">
    <property type="entry name" value="PH"/>
    <property type="match status" value="1"/>
</dbReference>
<keyword evidence="6" id="KW-1185">Reference proteome</keyword>
<feature type="domain" description="Fe2OG dioxygenase" evidence="4">
    <location>
        <begin position="863"/>
        <end position="991"/>
    </location>
</feature>
<feature type="region of interest" description="Disordered" evidence="2">
    <location>
        <begin position="628"/>
        <end position="696"/>
    </location>
</feature>
<dbReference type="GeneID" id="17264871"/>
<feature type="region of interest" description="Disordered" evidence="2">
    <location>
        <begin position="310"/>
        <end position="349"/>
    </location>
</feature>
<proteinExistence type="predicted"/>
<evidence type="ECO:0000259" key="4">
    <source>
        <dbReference type="PROSITE" id="PS51471"/>
    </source>
</evidence>
<dbReference type="PROSITE" id="PS51471">
    <property type="entry name" value="FE2OG_OXY"/>
    <property type="match status" value="1"/>
</dbReference>
<dbReference type="InterPro" id="IPR001849">
    <property type="entry name" value="PH_domain"/>
</dbReference>
<feature type="domain" description="PH" evidence="3">
    <location>
        <begin position="192"/>
        <end position="280"/>
    </location>
</feature>
<dbReference type="STRING" id="2903.R1EEL9"/>
<dbReference type="InterPro" id="IPR042098">
    <property type="entry name" value="TauD-like_sf"/>
</dbReference>
<dbReference type="PANTHER" id="PTHR47990">
    <property type="entry name" value="2-OXOGLUTARATE (2OG) AND FE(II)-DEPENDENT OXYGENASE SUPERFAMILY PROTEIN-RELATED"/>
    <property type="match status" value="1"/>
</dbReference>
<dbReference type="HOGENOM" id="CLU_289425_0_0_1"/>
<dbReference type="Gene3D" id="2.60.120.330">
    <property type="entry name" value="B-lactam Antibiotic, Isopenicillin N Synthase, Chain"/>
    <property type="match status" value="1"/>
</dbReference>
<reference evidence="6" key="1">
    <citation type="journal article" date="2013" name="Nature">
        <title>Pan genome of the phytoplankton Emiliania underpins its global distribution.</title>
        <authorList>
            <person name="Read B.A."/>
            <person name="Kegel J."/>
            <person name="Klute M.J."/>
            <person name="Kuo A."/>
            <person name="Lefebvre S.C."/>
            <person name="Maumus F."/>
            <person name="Mayer C."/>
            <person name="Miller J."/>
            <person name="Monier A."/>
            <person name="Salamov A."/>
            <person name="Young J."/>
            <person name="Aguilar M."/>
            <person name="Claverie J.M."/>
            <person name="Frickenhaus S."/>
            <person name="Gonzalez K."/>
            <person name="Herman E.K."/>
            <person name="Lin Y.C."/>
            <person name="Napier J."/>
            <person name="Ogata H."/>
            <person name="Sarno A.F."/>
            <person name="Shmutz J."/>
            <person name="Schroeder D."/>
            <person name="de Vargas C."/>
            <person name="Verret F."/>
            <person name="von Dassow P."/>
            <person name="Valentin K."/>
            <person name="Van de Peer Y."/>
            <person name="Wheeler G."/>
            <person name="Dacks J.B."/>
            <person name="Delwiche C.F."/>
            <person name="Dyhrman S.T."/>
            <person name="Glockner G."/>
            <person name="John U."/>
            <person name="Richards T."/>
            <person name="Worden A.Z."/>
            <person name="Zhang X."/>
            <person name="Grigoriev I.V."/>
            <person name="Allen A.E."/>
            <person name="Bidle K."/>
            <person name="Borodovsky M."/>
            <person name="Bowler C."/>
            <person name="Brownlee C."/>
            <person name="Cock J.M."/>
            <person name="Elias M."/>
            <person name="Gladyshev V.N."/>
            <person name="Groth M."/>
            <person name="Guda C."/>
            <person name="Hadaegh A."/>
            <person name="Iglesias-Rodriguez M.D."/>
            <person name="Jenkins J."/>
            <person name="Jones B.M."/>
            <person name="Lawson T."/>
            <person name="Leese F."/>
            <person name="Lindquist E."/>
            <person name="Lobanov A."/>
            <person name="Lomsadze A."/>
            <person name="Malik S.B."/>
            <person name="Marsh M.E."/>
            <person name="Mackinder L."/>
            <person name="Mock T."/>
            <person name="Mueller-Roeber B."/>
            <person name="Pagarete A."/>
            <person name="Parker M."/>
            <person name="Probert I."/>
            <person name="Quesneville H."/>
            <person name="Raines C."/>
            <person name="Rensing S.A."/>
            <person name="Riano-Pachon D.M."/>
            <person name="Richier S."/>
            <person name="Rokitta S."/>
            <person name="Shiraiwa Y."/>
            <person name="Soanes D.M."/>
            <person name="van der Giezen M."/>
            <person name="Wahlund T.M."/>
            <person name="Williams B."/>
            <person name="Wilson W."/>
            <person name="Wolfe G."/>
            <person name="Wurch L.L."/>
        </authorList>
    </citation>
    <scope>NUCLEOTIDE SEQUENCE</scope>
</reference>
<dbReference type="Gene3D" id="3.60.130.10">
    <property type="entry name" value="Clavaminate synthase-like"/>
    <property type="match status" value="1"/>
</dbReference>
<dbReference type="InterPro" id="IPR003819">
    <property type="entry name" value="TauD/TfdA-like"/>
</dbReference>
<dbReference type="SUPFAM" id="SSF51197">
    <property type="entry name" value="Clavaminate synthase-like"/>
    <property type="match status" value="2"/>
</dbReference>
<feature type="compositionally biased region" description="Low complexity" evidence="2">
    <location>
        <begin position="655"/>
        <end position="673"/>
    </location>
</feature>
<feature type="compositionally biased region" description="Low complexity" evidence="2">
    <location>
        <begin position="310"/>
        <end position="326"/>
    </location>
</feature>
<dbReference type="SUPFAM" id="SSF50729">
    <property type="entry name" value="PH domain-like"/>
    <property type="match status" value="1"/>
</dbReference>
<evidence type="ECO:0000259" key="3">
    <source>
        <dbReference type="PROSITE" id="PS50003"/>
    </source>
</evidence>
<dbReference type="PROSITE" id="PS50003">
    <property type="entry name" value="PH_DOMAIN"/>
    <property type="match status" value="1"/>
</dbReference>
<evidence type="ECO:0000313" key="6">
    <source>
        <dbReference type="Proteomes" id="UP000013827"/>
    </source>
</evidence>
<dbReference type="InterPro" id="IPR050231">
    <property type="entry name" value="Iron_ascorbate_oxido_reductase"/>
</dbReference>
<dbReference type="GO" id="GO:0016491">
    <property type="term" value="F:oxidoreductase activity"/>
    <property type="evidence" value="ECO:0007669"/>
    <property type="project" value="UniProtKB-KW"/>
</dbReference>